<feature type="non-terminal residue" evidence="2">
    <location>
        <position position="1"/>
    </location>
</feature>
<sequence length="28" mass="2865">DVNQPAGNVDQPVAGNVNVVAPRIRPPA</sequence>
<comment type="caution">
    <text evidence="2">The sequence shown here is derived from an EMBL/GenBank/DDBJ whole genome shotgun (WGS) entry which is preliminary data.</text>
</comment>
<evidence type="ECO:0000313" key="3">
    <source>
        <dbReference type="Proteomes" id="UP000265520"/>
    </source>
</evidence>
<evidence type="ECO:0000256" key="1">
    <source>
        <dbReference type="SAM" id="MobiDB-lite"/>
    </source>
</evidence>
<proteinExistence type="predicted"/>
<keyword evidence="3" id="KW-1185">Reference proteome</keyword>
<dbReference type="Proteomes" id="UP000265520">
    <property type="component" value="Unassembled WGS sequence"/>
</dbReference>
<organism evidence="2 3">
    <name type="scientific">Trifolium medium</name>
    <dbReference type="NCBI Taxonomy" id="97028"/>
    <lineage>
        <taxon>Eukaryota</taxon>
        <taxon>Viridiplantae</taxon>
        <taxon>Streptophyta</taxon>
        <taxon>Embryophyta</taxon>
        <taxon>Tracheophyta</taxon>
        <taxon>Spermatophyta</taxon>
        <taxon>Magnoliopsida</taxon>
        <taxon>eudicotyledons</taxon>
        <taxon>Gunneridae</taxon>
        <taxon>Pentapetalae</taxon>
        <taxon>rosids</taxon>
        <taxon>fabids</taxon>
        <taxon>Fabales</taxon>
        <taxon>Fabaceae</taxon>
        <taxon>Papilionoideae</taxon>
        <taxon>50 kb inversion clade</taxon>
        <taxon>NPAAA clade</taxon>
        <taxon>Hologalegina</taxon>
        <taxon>IRL clade</taxon>
        <taxon>Trifolieae</taxon>
        <taxon>Trifolium</taxon>
    </lineage>
</organism>
<evidence type="ECO:0000313" key="2">
    <source>
        <dbReference type="EMBL" id="MCI49463.1"/>
    </source>
</evidence>
<reference evidence="2 3" key="1">
    <citation type="journal article" date="2018" name="Front. Plant Sci.">
        <title>Red Clover (Trifolium pratense) and Zigzag Clover (T. medium) - A Picture of Genomic Similarities and Differences.</title>
        <authorList>
            <person name="Dluhosova J."/>
            <person name="Istvanek J."/>
            <person name="Nedelnik J."/>
            <person name="Repkova J."/>
        </authorList>
    </citation>
    <scope>NUCLEOTIDE SEQUENCE [LARGE SCALE GENOMIC DNA]</scope>
    <source>
        <strain evidence="3">cv. 10/8</strain>
        <tissue evidence="2">Leaf</tissue>
    </source>
</reference>
<dbReference type="AlphaFoldDB" id="A0A392SKS0"/>
<name>A0A392SKS0_9FABA</name>
<accession>A0A392SKS0</accession>
<dbReference type="EMBL" id="LXQA010401509">
    <property type="protein sequence ID" value="MCI49463.1"/>
    <property type="molecule type" value="Genomic_DNA"/>
</dbReference>
<feature type="region of interest" description="Disordered" evidence="1">
    <location>
        <begin position="1"/>
        <end position="28"/>
    </location>
</feature>
<protein>
    <submittedName>
        <fullName evidence="2">Uncharacterized protein</fullName>
    </submittedName>
</protein>